<protein>
    <submittedName>
        <fullName evidence="2">Alpha/beta hydrolase</fullName>
    </submittedName>
</protein>
<dbReference type="EMBL" id="JBHSQS010000007">
    <property type="protein sequence ID" value="MFC5924439.1"/>
    <property type="molecule type" value="Genomic_DNA"/>
</dbReference>
<dbReference type="RefSeq" id="WP_377511093.1">
    <property type="nucleotide sequence ID" value="NZ_JBHSQS010000007.1"/>
</dbReference>
<evidence type="ECO:0000313" key="3">
    <source>
        <dbReference type="Proteomes" id="UP001596226"/>
    </source>
</evidence>
<keyword evidence="3" id="KW-1185">Reference proteome</keyword>
<dbReference type="InterPro" id="IPR029058">
    <property type="entry name" value="AB_hydrolase_fold"/>
</dbReference>
<dbReference type="Gene3D" id="3.40.50.1820">
    <property type="entry name" value="alpha/beta hydrolase"/>
    <property type="match status" value="1"/>
</dbReference>
<proteinExistence type="predicted"/>
<dbReference type="GO" id="GO:0016787">
    <property type="term" value="F:hydrolase activity"/>
    <property type="evidence" value="ECO:0007669"/>
    <property type="project" value="UniProtKB-KW"/>
</dbReference>
<dbReference type="Pfam" id="PF12697">
    <property type="entry name" value="Abhydrolase_6"/>
    <property type="match status" value="1"/>
</dbReference>
<keyword evidence="2" id="KW-0378">Hydrolase</keyword>
<accession>A0ABW1H435</accession>
<gene>
    <name evidence="2" type="ORF">ACFQGL_13900</name>
</gene>
<reference evidence="3" key="1">
    <citation type="journal article" date="2019" name="Int. J. Syst. Evol. Microbiol.">
        <title>The Global Catalogue of Microorganisms (GCM) 10K type strain sequencing project: providing services to taxonomists for standard genome sequencing and annotation.</title>
        <authorList>
            <consortium name="The Broad Institute Genomics Platform"/>
            <consortium name="The Broad Institute Genome Sequencing Center for Infectious Disease"/>
            <person name="Wu L."/>
            <person name="Ma J."/>
        </authorList>
    </citation>
    <scope>NUCLEOTIDE SEQUENCE [LARGE SCALE GENOMIC DNA]</scope>
    <source>
        <strain evidence="3">CGMCC 4.7144</strain>
    </source>
</reference>
<sequence>MHSLLLGPRTWAPVAARLAALGAETVVPSLIDVVGEDDPPFWPRVSATINESLSHLPQGQPIVLVAHSNAGLLVPVVVQAVRRPVVGCLFVDARLPPRAGYAPAASPERLAYLRTKVTRGRLPQWTTWWDEDDVASLFPDPQTRWAVSAEQPRLPISYYEQQIPVPAGWDHRPCGYLLFGPPYDRMAQESRERGWGVAEVAGGHLHQLVDPDAVTATIVAVTAPWISPAD</sequence>
<feature type="domain" description="AB hydrolase-1" evidence="1">
    <location>
        <begin position="4"/>
        <end position="215"/>
    </location>
</feature>
<name>A0ABW1H435_9ACTN</name>
<dbReference type="SUPFAM" id="SSF53474">
    <property type="entry name" value="alpha/beta-Hydrolases"/>
    <property type="match status" value="1"/>
</dbReference>
<dbReference type="Proteomes" id="UP001596226">
    <property type="component" value="Unassembled WGS sequence"/>
</dbReference>
<organism evidence="2 3">
    <name type="scientific">Micromonospora vulcania</name>
    <dbReference type="NCBI Taxonomy" id="1441873"/>
    <lineage>
        <taxon>Bacteria</taxon>
        <taxon>Bacillati</taxon>
        <taxon>Actinomycetota</taxon>
        <taxon>Actinomycetes</taxon>
        <taxon>Micromonosporales</taxon>
        <taxon>Micromonosporaceae</taxon>
        <taxon>Micromonospora</taxon>
    </lineage>
</organism>
<evidence type="ECO:0000259" key="1">
    <source>
        <dbReference type="Pfam" id="PF12697"/>
    </source>
</evidence>
<dbReference type="InterPro" id="IPR000073">
    <property type="entry name" value="AB_hydrolase_1"/>
</dbReference>
<comment type="caution">
    <text evidence="2">The sequence shown here is derived from an EMBL/GenBank/DDBJ whole genome shotgun (WGS) entry which is preliminary data.</text>
</comment>
<evidence type="ECO:0000313" key="2">
    <source>
        <dbReference type="EMBL" id="MFC5924439.1"/>
    </source>
</evidence>